<feature type="compositionally biased region" description="Polar residues" evidence="5">
    <location>
        <begin position="581"/>
        <end position="604"/>
    </location>
</feature>
<keyword evidence="6" id="KW-0732">Signal</keyword>
<organism evidence="9 10">
    <name type="scientific">Stomoxys calcitrans</name>
    <name type="common">Stable fly</name>
    <name type="synonym">Conops calcitrans</name>
    <dbReference type="NCBI Taxonomy" id="35570"/>
    <lineage>
        <taxon>Eukaryota</taxon>
        <taxon>Metazoa</taxon>
        <taxon>Ecdysozoa</taxon>
        <taxon>Arthropoda</taxon>
        <taxon>Hexapoda</taxon>
        <taxon>Insecta</taxon>
        <taxon>Pterygota</taxon>
        <taxon>Neoptera</taxon>
        <taxon>Endopterygota</taxon>
        <taxon>Diptera</taxon>
        <taxon>Brachycera</taxon>
        <taxon>Muscomorpha</taxon>
        <taxon>Muscoidea</taxon>
        <taxon>Muscidae</taxon>
        <taxon>Stomoxys</taxon>
    </lineage>
</organism>
<evidence type="ECO:0000313" key="9">
    <source>
        <dbReference type="EnsemblMetazoa" id="SCAU014553-PA"/>
    </source>
</evidence>
<comment type="subcellular location">
    <subcellularLocation>
        <location evidence="1">Membrane</location>
        <topology evidence="1">Multi-pass membrane protein</topology>
    </subcellularLocation>
</comment>
<dbReference type="VEuPathDB" id="VectorBase:SCAU014553"/>
<keyword evidence="10" id="KW-1185">Reference proteome</keyword>
<feature type="signal peptide" evidence="6">
    <location>
        <begin position="1"/>
        <end position="24"/>
    </location>
</feature>
<dbReference type="EnsemblMetazoa" id="SCAU014553-RA">
    <property type="protein sequence ID" value="SCAU014553-PA"/>
    <property type="gene ID" value="SCAU014553"/>
</dbReference>
<evidence type="ECO:0000256" key="3">
    <source>
        <dbReference type="ARBA" id="ARBA00022900"/>
    </source>
</evidence>
<dbReference type="GO" id="GO:0005576">
    <property type="term" value="C:extracellular region"/>
    <property type="evidence" value="ECO:0007669"/>
    <property type="project" value="TreeGrafter"/>
</dbReference>
<name>A0A1I8Q7E2_STOCA</name>
<dbReference type="SMART" id="SM00280">
    <property type="entry name" value="KAZAL"/>
    <property type="match status" value="3"/>
</dbReference>
<dbReference type="InterPro" id="IPR036058">
    <property type="entry name" value="Kazal_dom_sf"/>
</dbReference>
<feature type="domain" description="Kazal-like" evidence="8">
    <location>
        <begin position="490"/>
        <end position="549"/>
    </location>
</feature>
<dbReference type="KEGG" id="scac:106084918"/>
<feature type="region of interest" description="Disordered" evidence="5">
    <location>
        <begin position="353"/>
        <end position="418"/>
    </location>
</feature>
<evidence type="ECO:0000256" key="2">
    <source>
        <dbReference type="ARBA" id="ARBA00022690"/>
    </source>
</evidence>
<dbReference type="PROSITE" id="PS51465">
    <property type="entry name" value="KAZAL_2"/>
    <property type="match status" value="2"/>
</dbReference>
<accession>A0A1I8Q7E2</accession>
<keyword evidence="4" id="KW-1015">Disulfide bond</keyword>
<evidence type="ECO:0008006" key="11">
    <source>
        <dbReference type="Google" id="ProtNLM"/>
    </source>
</evidence>
<dbReference type="GO" id="GO:0016020">
    <property type="term" value="C:membrane"/>
    <property type="evidence" value="ECO:0007669"/>
    <property type="project" value="UniProtKB-SubCell"/>
</dbReference>
<feature type="compositionally biased region" description="Basic residues" evidence="5">
    <location>
        <begin position="644"/>
        <end position="659"/>
    </location>
</feature>
<feature type="compositionally biased region" description="Low complexity" evidence="5">
    <location>
        <begin position="353"/>
        <end position="370"/>
    </location>
</feature>
<dbReference type="GO" id="GO:0022900">
    <property type="term" value="P:electron transport chain"/>
    <property type="evidence" value="ECO:0007669"/>
    <property type="project" value="InterPro"/>
</dbReference>
<feature type="domain" description="Cytochrome oxidase subunit II transmembrane region profile" evidence="7">
    <location>
        <begin position="1"/>
        <end position="32"/>
    </location>
</feature>
<dbReference type="Gene3D" id="3.30.60.30">
    <property type="match status" value="4"/>
</dbReference>
<feature type="compositionally biased region" description="Acidic residues" evidence="5">
    <location>
        <begin position="608"/>
        <end position="620"/>
    </location>
</feature>
<dbReference type="InterPro" id="IPR011759">
    <property type="entry name" value="Cyt_c_oxidase_su2_TM_dom"/>
</dbReference>
<dbReference type="AlphaFoldDB" id="A0A1I8Q7E2"/>
<dbReference type="Pfam" id="PF00050">
    <property type="entry name" value="Kazal_1"/>
    <property type="match status" value="1"/>
</dbReference>
<evidence type="ECO:0000256" key="5">
    <source>
        <dbReference type="SAM" id="MobiDB-lite"/>
    </source>
</evidence>
<dbReference type="Proteomes" id="UP000095300">
    <property type="component" value="Unassembled WGS sequence"/>
</dbReference>
<gene>
    <name evidence="9" type="primary">106084918</name>
</gene>
<proteinExistence type="predicted"/>
<protein>
    <recommendedName>
        <fullName evidence="11">Kazal-like domain-containing protein</fullName>
    </recommendedName>
</protein>
<dbReference type="PANTHER" id="PTHR10913">
    <property type="entry name" value="FOLLISTATIN-RELATED"/>
    <property type="match status" value="1"/>
</dbReference>
<feature type="region of interest" description="Disordered" evidence="5">
    <location>
        <begin position="581"/>
        <end position="659"/>
    </location>
</feature>
<reference evidence="9" key="1">
    <citation type="submission" date="2020-05" db="UniProtKB">
        <authorList>
            <consortium name="EnsemblMetazoa"/>
        </authorList>
    </citation>
    <scope>IDENTIFICATION</scope>
    <source>
        <strain evidence="9">USDA</strain>
    </source>
</reference>
<feature type="domain" description="Kazal-like" evidence="8">
    <location>
        <begin position="78"/>
        <end position="139"/>
    </location>
</feature>
<dbReference type="SUPFAM" id="SSF100895">
    <property type="entry name" value="Kazal-type serine protease inhibitors"/>
    <property type="match status" value="3"/>
</dbReference>
<keyword evidence="3" id="KW-0722">Serine protease inhibitor</keyword>
<keyword evidence="2" id="KW-0646">Protease inhibitor</keyword>
<evidence type="ECO:0000256" key="4">
    <source>
        <dbReference type="ARBA" id="ARBA00023157"/>
    </source>
</evidence>
<dbReference type="PROSITE" id="PS50999">
    <property type="entry name" value="COX2_TM"/>
    <property type="match status" value="1"/>
</dbReference>
<evidence type="ECO:0000259" key="7">
    <source>
        <dbReference type="PROSITE" id="PS50999"/>
    </source>
</evidence>
<dbReference type="PANTHER" id="PTHR10913:SF45">
    <property type="entry name" value="FOLLISTATIN, ISOFORM A-RELATED"/>
    <property type="match status" value="1"/>
</dbReference>
<dbReference type="Pfam" id="PF07648">
    <property type="entry name" value="Kazal_2"/>
    <property type="match status" value="1"/>
</dbReference>
<dbReference type="CDD" id="cd00104">
    <property type="entry name" value="KAZAL_FS"/>
    <property type="match status" value="3"/>
</dbReference>
<evidence type="ECO:0000256" key="1">
    <source>
        <dbReference type="ARBA" id="ARBA00004141"/>
    </source>
</evidence>
<evidence type="ECO:0000259" key="8">
    <source>
        <dbReference type="PROSITE" id="PS51465"/>
    </source>
</evidence>
<dbReference type="InterPro" id="IPR002350">
    <property type="entry name" value="Kazal_dom"/>
</dbReference>
<evidence type="ECO:0000313" key="10">
    <source>
        <dbReference type="Proteomes" id="UP000095300"/>
    </source>
</evidence>
<feature type="chain" id="PRO_5009327893" description="Kazal-like domain-containing protein" evidence="6">
    <location>
        <begin position="25"/>
        <end position="659"/>
    </location>
</feature>
<feature type="compositionally biased region" description="Low complexity" evidence="5">
    <location>
        <begin position="383"/>
        <end position="397"/>
    </location>
</feature>
<dbReference type="OrthoDB" id="126772at2759"/>
<evidence type="ECO:0000256" key="6">
    <source>
        <dbReference type="SAM" id="SignalP"/>
    </source>
</evidence>
<dbReference type="InterPro" id="IPR050653">
    <property type="entry name" value="Prot_Inhib_GrowthFact_Antg"/>
</dbReference>
<dbReference type="STRING" id="35570.A0A1I8Q7E2"/>
<feature type="compositionally biased region" description="Basic and acidic residues" evidence="5">
    <location>
        <begin position="401"/>
        <end position="410"/>
    </location>
</feature>
<dbReference type="GO" id="GO:0030154">
    <property type="term" value="P:cell differentiation"/>
    <property type="evidence" value="ECO:0007669"/>
    <property type="project" value="TreeGrafter"/>
</dbReference>
<sequence length="659" mass="74983">MLQQRWLIYPFALLTILWFPSGKAGYATNEIGSFVKTCPIDGVPVCGARDRDYFLFPNQCLLNAANKDIYIGGRNFKQLPLRYCIHGCLISCPKDHRPVCALNLHTREKKVFANLCEVTKFSCQTNMEFFKLRDSDCEPPKTARPYGRRSHRVRRVPIPCTNIYRPVCGTYLGVKSTFRNECHLNAENVKYDKDWRVVKNDICDEDYSNARLRLPTKSPKSHSIRKRSYDSGKNYDQYQNLAKLDEYKFQSPAAAAYKAPSEMPNINQYSNDYTMQTQPFQTSPHATITSDLKSVYTEEDIAKLLSSLSQSSGNDHSSLTVADQQYETTDAKPMQYAVENDMAYSYMPQMKANLQHQQNRSQNQVSSNQSPAVEQRYGENTSGKGPYYYPYHQGPQQVQAPRHEREETSKESSPMDSVMNMIRTELKPIQHQEEESPKKSGKEKITKKIIECKYGSEPVCGALSNGTVKTFENLCEMRTTNLYLKNTWVKLHEGPCDKCKYECSREYEPICVQRNGANYTMVNDCYFNMAICLDKISNWTKIADGECHRATPVIDRYANMKPGFQYTSSYFASAPTEKMPASTTESITTSDANQGGEVESTTPANDNDSFDDSESDEDYGNLDIPNHVIIKRSSDGSKLSTKSHIMHLGRSKGVLKRAR</sequence>